<reference evidence="1 2" key="1">
    <citation type="submission" date="2018-05" db="EMBL/GenBank/DDBJ databases">
        <title>Pedobacter paludis sp. nov., isolated from wetland soil.</title>
        <authorList>
            <person name="Zhang Y."/>
            <person name="Wang G."/>
        </authorList>
    </citation>
    <scope>NUCLEOTIDE SEQUENCE [LARGE SCALE GENOMIC DNA]</scope>
    <source>
        <strain evidence="1 2">KCTC22721</strain>
    </source>
</reference>
<dbReference type="InterPro" id="IPR036583">
    <property type="entry name" value="23S_rRNA_IVS_sf"/>
</dbReference>
<dbReference type="NCBIfam" id="TIGR02436">
    <property type="entry name" value="four helix bundle protein"/>
    <property type="match status" value="1"/>
</dbReference>
<keyword evidence="2" id="KW-1185">Reference proteome</keyword>
<dbReference type="PANTHER" id="PTHR38471">
    <property type="entry name" value="FOUR HELIX BUNDLE PROTEIN"/>
    <property type="match status" value="1"/>
</dbReference>
<dbReference type="OrthoDB" id="9811959at2"/>
<dbReference type="InterPro" id="IPR012657">
    <property type="entry name" value="23S_rRNA-intervening_sequence"/>
</dbReference>
<evidence type="ECO:0000313" key="2">
    <source>
        <dbReference type="Proteomes" id="UP000245379"/>
    </source>
</evidence>
<dbReference type="RefSeq" id="WP_109925160.1">
    <property type="nucleotide sequence ID" value="NZ_QGNZ01000002.1"/>
</dbReference>
<comment type="caution">
    <text evidence="1">The sequence shown here is derived from an EMBL/GenBank/DDBJ whole genome shotgun (WGS) entry which is preliminary data.</text>
</comment>
<dbReference type="CDD" id="cd16377">
    <property type="entry name" value="23S_rRNA_IVP_like"/>
    <property type="match status" value="1"/>
</dbReference>
<dbReference type="Gene3D" id="1.20.1440.60">
    <property type="entry name" value="23S rRNA-intervening sequence"/>
    <property type="match status" value="1"/>
</dbReference>
<dbReference type="Pfam" id="PF05635">
    <property type="entry name" value="23S_rRNA_IVP"/>
    <property type="match status" value="1"/>
</dbReference>
<proteinExistence type="predicted"/>
<dbReference type="PANTHER" id="PTHR38471:SF2">
    <property type="entry name" value="FOUR HELIX BUNDLE PROTEIN"/>
    <property type="match status" value="1"/>
</dbReference>
<dbReference type="SUPFAM" id="SSF158446">
    <property type="entry name" value="IVS-encoded protein-like"/>
    <property type="match status" value="1"/>
</dbReference>
<name>A0A317EKT9_9SPHI</name>
<protein>
    <submittedName>
        <fullName evidence="1">Four helix bundle protein</fullName>
    </submittedName>
</protein>
<dbReference type="EMBL" id="QGNZ01000002">
    <property type="protein sequence ID" value="PWS27451.1"/>
    <property type="molecule type" value="Genomic_DNA"/>
</dbReference>
<dbReference type="AlphaFoldDB" id="A0A317EKT9"/>
<evidence type="ECO:0000313" key="1">
    <source>
        <dbReference type="EMBL" id="PWS27451.1"/>
    </source>
</evidence>
<organism evidence="1 2">
    <name type="scientific">Pedobacter yonginense</name>
    <dbReference type="NCBI Taxonomy" id="651869"/>
    <lineage>
        <taxon>Bacteria</taxon>
        <taxon>Pseudomonadati</taxon>
        <taxon>Bacteroidota</taxon>
        <taxon>Sphingobacteriia</taxon>
        <taxon>Sphingobacteriales</taxon>
        <taxon>Sphingobacteriaceae</taxon>
        <taxon>Pedobacter</taxon>
    </lineage>
</organism>
<gene>
    <name evidence="1" type="ORF">DHW03_07550</name>
</gene>
<accession>A0A317EKT9</accession>
<sequence>MHNFKDLKVWQKSIELAVEVYKAVSTLPADEKFGLISQMKRCSVSISSNIAEGCGRGSSAQFKYFLNISQGSAFELETQLIISNQLKLLNDEQSADLIQRTIEIQKMVHALSKSMNV</sequence>
<dbReference type="Proteomes" id="UP000245379">
    <property type="component" value="Unassembled WGS sequence"/>
</dbReference>